<dbReference type="Proteomes" id="UP001139502">
    <property type="component" value="Unassembled WGS sequence"/>
</dbReference>
<evidence type="ECO:0000313" key="4">
    <source>
        <dbReference type="Proteomes" id="UP001139502"/>
    </source>
</evidence>
<feature type="compositionally biased region" description="Pro residues" evidence="1">
    <location>
        <begin position="111"/>
        <end position="123"/>
    </location>
</feature>
<evidence type="ECO:0000256" key="1">
    <source>
        <dbReference type="SAM" id="MobiDB-lite"/>
    </source>
</evidence>
<proteinExistence type="predicted"/>
<gene>
    <name evidence="3" type="ORF">NBM05_09115</name>
</gene>
<dbReference type="InterPro" id="IPR036452">
    <property type="entry name" value="Ribo_hydro-like"/>
</dbReference>
<accession>A0A9X2KIL7</accession>
<feature type="compositionally biased region" description="Basic residues" evidence="1">
    <location>
        <begin position="134"/>
        <end position="143"/>
    </location>
</feature>
<feature type="domain" description="Inosine/uridine-preferring nucleoside hydrolase" evidence="2">
    <location>
        <begin position="3"/>
        <end position="84"/>
    </location>
</feature>
<feature type="region of interest" description="Disordered" evidence="1">
    <location>
        <begin position="76"/>
        <end position="143"/>
    </location>
</feature>
<dbReference type="RefSeq" id="WP_254166691.1">
    <property type="nucleotide sequence ID" value="NZ_JANAFB010000019.1"/>
</dbReference>
<dbReference type="AlphaFoldDB" id="A0A9X2KIL7"/>
<evidence type="ECO:0000313" key="3">
    <source>
        <dbReference type="EMBL" id="MCP3426160.1"/>
    </source>
</evidence>
<dbReference type="Pfam" id="PF01156">
    <property type="entry name" value="IU_nuc_hydro"/>
    <property type="match status" value="1"/>
</dbReference>
<evidence type="ECO:0000259" key="2">
    <source>
        <dbReference type="Pfam" id="PF01156"/>
    </source>
</evidence>
<organism evidence="3 4">
    <name type="scientific">Rothia santali</name>
    <dbReference type="NCBI Taxonomy" id="2949643"/>
    <lineage>
        <taxon>Bacteria</taxon>
        <taxon>Bacillati</taxon>
        <taxon>Actinomycetota</taxon>
        <taxon>Actinomycetes</taxon>
        <taxon>Micrococcales</taxon>
        <taxon>Micrococcaceae</taxon>
        <taxon>Rothia</taxon>
    </lineage>
</organism>
<comment type="caution">
    <text evidence="3">The sequence shown here is derived from an EMBL/GenBank/DDBJ whole genome shotgun (WGS) entry which is preliminary data.</text>
</comment>
<name>A0A9X2KIL7_9MICC</name>
<dbReference type="Gene3D" id="3.90.245.10">
    <property type="entry name" value="Ribonucleoside hydrolase-like"/>
    <property type="match status" value="1"/>
</dbReference>
<sequence length="143" mass="14374">MRLIIDCDPGNGVPGANVDDGLAIALALGSEGLPGGVERVEAITTVGGNTPARVGAGVARELLRAAGREDVPVRTGAEAALVEPSGPGGSTSTAAARRRPSAACGAGTRSPPRPPAPRCPPPSRWARPCAGRPGRSRWSRSGR</sequence>
<reference evidence="3" key="1">
    <citation type="submission" date="2022-06" db="EMBL/GenBank/DDBJ databases">
        <title>Rothia sp. isolated from sandalwood seedling.</title>
        <authorList>
            <person name="Tuikhar N."/>
            <person name="Kirdat K."/>
            <person name="Thorat V."/>
            <person name="Swetha P."/>
            <person name="Padma S."/>
            <person name="Sundararaj R."/>
            <person name="Yadav A."/>
        </authorList>
    </citation>
    <scope>NUCLEOTIDE SEQUENCE</scope>
    <source>
        <strain evidence="3">AR01</strain>
    </source>
</reference>
<dbReference type="EMBL" id="JANAFB010000019">
    <property type="protein sequence ID" value="MCP3426160.1"/>
    <property type="molecule type" value="Genomic_DNA"/>
</dbReference>
<dbReference type="GO" id="GO:0016799">
    <property type="term" value="F:hydrolase activity, hydrolyzing N-glycosyl compounds"/>
    <property type="evidence" value="ECO:0007669"/>
    <property type="project" value="InterPro"/>
</dbReference>
<keyword evidence="3" id="KW-0378">Hydrolase</keyword>
<dbReference type="InterPro" id="IPR001910">
    <property type="entry name" value="Inosine/uridine_hydrolase_dom"/>
</dbReference>
<feature type="compositionally biased region" description="Low complexity" evidence="1">
    <location>
        <begin position="124"/>
        <end position="133"/>
    </location>
</feature>
<feature type="compositionally biased region" description="Low complexity" evidence="1">
    <location>
        <begin position="90"/>
        <end position="110"/>
    </location>
</feature>
<dbReference type="SUPFAM" id="SSF53590">
    <property type="entry name" value="Nucleoside hydrolase"/>
    <property type="match status" value="1"/>
</dbReference>
<keyword evidence="4" id="KW-1185">Reference proteome</keyword>
<protein>
    <submittedName>
        <fullName evidence="3">Nucleoside hydrolase</fullName>
    </submittedName>
</protein>